<feature type="non-terminal residue" evidence="2">
    <location>
        <position position="142"/>
    </location>
</feature>
<dbReference type="AlphaFoldDB" id="A0A9N9VJ59"/>
<reference evidence="2" key="1">
    <citation type="submission" date="2021-10" db="EMBL/GenBank/DDBJ databases">
        <authorList>
            <person name="Piombo E."/>
        </authorList>
    </citation>
    <scope>NUCLEOTIDE SEQUENCE</scope>
</reference>
<evidence type="ECO:0000256" key="1">
    <source>
        <dbReference type="SAM" id="MobiDB-lite"/>
    </source>
</evidence>
<comment type="caution">
    <text evidence="2">The sequence shown here is derived from an EMBL/GenBank/DDBJ whole genome shotgun (WGS) entry which is preliminary data.</text>
</comment>
<dbReference type="OrthoDB" id="5418056at2759"/>
<evidence type="ECO:0000313" key="3">
    <source>
        <dbReference type="Proteomes" id="UP000696573"/>
    </source>
</evidence>
<sequence length="142" mass="15804">MDKKQTSPELSQAELLPTQEEQVPANPPSRKRQLDSDDDAEPRAKRARTTRPTSEPAPLTRQNLALFNKMGKKKSSDPSDDSGSTKTLSTTASGFDIQAYKNGILEPSRSRPPNNLKVIHNDSLGPVRPHRLPSRYTRNTSR</sequence>
<name>A0A9N9VJ59_9HYPO</name>
<proteinExistence type="predicted"/>
<dbReference type="EMBL" id="CABFNQ020000692">
    <property type="protein sequence ID" value="CAH0023370.1"/>
    <property type="molecule type" value="Genomic_DNA"/>
</dbReference>
<evidence type="ECO:0000313" key="2">
    <source>
        <dbReference type="EMBL" id="CAH0023370.1"/>
    </source>
</evidence>
<accession>A0A9N9VJ59</accession>
<feature type="region of interest" description="Disordered" evidence="1">
    <location>
        <begin position="1"/>
        <end position="142"/>
    </location>
</feature>
<dbReference type="Proteomes" id="UP000696573">
    <property type="component" value="Unassembled WGS sequence"/>
</dbReference>
<gene>
    <name evidence="2" type="ORF">CRHIZ90672A_00010813</name>
</gene>
<organism evidence="2 3">
    <name type="scientific">Clonostachys rhizophaga</name>
    <dbReference type="NCBI Taxonomy" id="160324"/>
    <lineage>
        <taxon>Eukaryota</taxon>
        <taxon>Fungi</taxon>
        <taxon>Dikarya</taxon>
        <taxon>Ascomycota</taxon>
        <taxon>Pezizomycotina</taxon>
        <taxon>Sordariomycetes</taxon>
        <taxon>Hypocreomycetidae</taxon>
        <taxon>Hypocreales</taxon>
        <taxon>Bionectriaceae</taxon>
        <taxon>Clonostachys</taxon>
    </lineage>
</organism>
<protein>
    <submittedName>
        <fullName evidence="2">Uncharacterized protein</fullName>
    </submittedName>
</protein>
<keyword evidence="3" id="KW-1185">Reference proteome</keyword>